<reference evidence="1 2" key="1">
    <citation type="submission" date="2020-01" db="EMBL/GenBank/DDBJ databases">
        <authorList>
            <consortium name="DOE Joint Genome Institute"/>
            <person name="Haridas S."/>
            <person name="Albert R."/>
            <person name="Binder M."/>
            <person name="Bloem J."/>
            <person name="Labutti K."/>
            <person name="Salamov A."/>
            <person name="Andreopoulos B."/>
            <person name="Baker S.E."/>
            <person name="Barry K."/>
            <person name="Bills G."/>
            <person name="Bluhm B.H."/>
            <person name="Cannon C."/>
            <person name="Castanera R."/>
            <person name="Culley D.E."/>
            <person name="Daum C."/>
            <person name="Ezra D."/>
            <person name="Gonzalez J.B."/>
            <person name="Henrissat B."/>
            <person name="Kuo A."/>
            <person name="Liang C."/>
            <person name="Lipzen A."/>
            <person name="Lutzoni F."/>
            <person name="Magnuson J."/>
            <person name="Mondo S."/>
            <person name="Nolan M."/>
            <person name="Ohm R."/>
            <person name="Pangilinan J."/>
            <person name="Park H.-J.H."/>
            <person name="Ramirez L."/>
            <person name="Alfaro M."/>
            <person name="Sun H."/>
            <person name="Tritt A."/>
            <person name="Yoshinaga Y."/>
            <person name="Zwiers L.-H.L."/>
            <person name="Turgeon B.G."/>
            <person name="Goodwin S.B."/>
            <person name="Spatafora J.W."/>
            <person name="Crous P.W."/>
            <person name="Grigoriev I.V."/>
        </authorList>
    </citation>
    <scope>NUCLEOTIDE SEQUENCE [LARGE SCALE GENOMIC DNA]</scope>
    <source>
        <strain evidence="1 2">CBS 611.86</strain>
    </source>
</reference>
<dbReference type="EMBL" id="JAADJZ010000002">
    <property type="protein sequence ID" value="KAF2877585.1"/>
    <property type="molecule type" value="Genomic_DNA"/>
</dbReference>
<sequence>SPLHGIAITFLAAFNDLDGSAHVALRTPDCQHFFAPASLNLVSPKSNEEFKAHLTNLHAVMEHFPVAAKEIHVHDSGPNSQVIIWATGTPAFRAEAIDDEEDWNVTNEYMFILDFDESQKIKRIVEFLDAKTTGRL</sequence>
<protein>
    <recommendedName>
        <fullName evidence="3">SnoaL-like domain-containing protein</fullName>
    </recommendedName>
</protein>
<dbReference type="OrthoDB" id="3758478at2759"/>
<organism evidence="1 2">
    <name type="scientific">Massariosphaeria phaeospora</name>
    <dbReference type="NCBI Taxonomy" id="100035"/>
    <lineage>
        <taxon>Eukaryota</taxon>
        <taxon>Fungi</taxon>
        <taxon>Dikarya</taxon>
        <taxon>Ascomycota</taxon>
        <taxon>Pezizomycotina</taxon>
        <taxon>Dothideomycetes</taxon>
        <taxon>Pleosporomycetidae</taxon>
        <taxon>Pleosporales</taxon>
        <taxon>Pleosporales incertae sedis</taxon>
        <taxon>Massariosphaeria</taxon>
    </lineage>
</organism>
<evidence type="ECO:0000313" key="2">
    <source>
        <dbReference type="Proteomes" id="UP000481861"/>
    </source>
</evidence>
<accession>A0A7C8MXR7</accession>
<dbReference type="Gene3D" id="3.10.450.50">
    <property type="match status" value="1"/>
</dbReference>
<gene>
    <name evidence="1" type="ORF">BDV95DRAFT_472922</name>
</gene>
<evidence type="ECO:0008006" key="3">
    <source>
        <dbReference type="Google" id="ProtNLM"/>
    </source>
</evidence>
<feature type="non-terminal residue" evidence="1">
    <location>
        <position position="136"/>
    </location>
</feature>
<name>A0A7C8MXR7_9PLEO</name>
<dbReference type="PANTHER" id="PTHR39598">
    <property type="entry name" value="AUSTINOL SYNTHESIS PROTEIN F-RELATED"/>
    <property type="match status" value="1"/>
</dbReference>
<keyword evidence="2" id="KW-1185">Reference proteome</keyword>
<evidence type="ECO:0000313" key="1">
    <source>
        <dbReference type="EMBL" id="KAF2877585.1"/>
    </source>
</evidence>
<feature type="non-terminal residue" evidence="1">
    <location>
        <position position="1"/>
    </location>
</feature>
<dbReference type="AlphaFoldDB" id="A0A7C8MXR7"/>
<dbReference type="SUPFAM" id="SSF54427">
    <property type="entry name" value="NTF2-like"/>
    <property type="match status" value="1"/>
</dbReference>
<dbReference type="InterPro" id="IPR032710">
    <property type="entry name" value="NTF2-like_dom_sf"/>
</dbReference>
<comment type="caution">
    <text evidence="1">The sequence shown here is derived from an EMBL/GenBank/DDBJ whole genome shotgun (WGS) entry which is preliminary data.</text>
</comment>
<dbReference type="PANTHER" id="PTHR39598:SF1">
    <property type="entry name" value="AUSTINOID BIOSYNTHESIS CLUSTERS PROTEIN F-RELATED"/>
    <property type="match status" value="1"/>
</dbReference>
<proteinExistence type="predicted"/>
<dbReference type="Proteomes" id="UP000481861">
    <property type="component" value="Unassembled WGS sequence"/>
</dbReference>
<dbReference type="InterPro" id="IPR050977">
    <property type="entry name" value="Fungal_Meroterpenoid_Isomerase"/>
</dbReference>